<keyword evidence="2" id="KW-1185">Reference proteome</keyword>
<name>A0A3M2SR57_9HYPO</name>
<dbReference type="EMBL" id="NKUJ01000003">
    <property type="protein sequence ID" value="RMJ19946.1"/>
    <property type="molecule type" value="Genomic_DNA"/>
</dbReference>
<organism evidence="1 2">
    <name type="scientific">Fusarium kuroshium</name>
    <dbReference type="NCBI Taxonomy" id="2010991"/>
    <lineage>
        <taxon>Eukaryota</taxon>
        <taxon>Fungi</taxon>
        <taxon>Dikarya</taxon>
        <taxon>Ascomycota</taxon>
        <taxon>Pezizomycotina</taxon>
        <taxon>Sordariomycetes</taxon>
        <taxon>Hypocreomycetidae</taxon>
        <taxon>Hypocreales</taxon>
        <taxon>Nectriaceae</taxon>
        <taxon>Fusarium</taxon>
        <taxon>Fusarium solani species complex</taxon>
    </lineage>
</organism>
<dbReference type="OrthoDB" id="5098606at2759"/>
<evidence type="ECO:0000313" key="1">
    <source>
        <dbReference type="EMBL" id="RMJ19946.1"/>
    </source>
</evidence>
<protein>
    <submittedName>
        <fullName evidence="1">Uncharacterized protein</fullName>
    </submittedName>
</protein>
<comment type="caution">
    <text evidence="1">The sequence shown here is derived from an EMBL/GenBank/DDBJ whole genome shotgun (WGS) entry which is preliminary data.</text>
</comment>
<gene>
    <name evidence="1" type="ORF">CDV36_000357</name>
</gene>
<dbReference type="AlphaFoldDB" id="A0A3M2SR57"/>
<proteinExistence type="predicted"/>
<evidence type="ECO:0000313" key="2">
    <source>
        <dbReference type="Proteomes" id="UP000277212"/>
    </source>
</evidence>
<reference evidence="1 2" key="1">
    <citation type="submission" date="2017-06" db="EMBL/GenBank/DDBJ databases">
        <title>Comparative genomic analysis of Ambrosia Fusariam Clade fungi.</title>
        <authorList>
            <person name="Stajich J.E."/>
            <person name="Carrillo J."/>
            <person name="Kijimoto T."/>
            <person name="Eskalen A."/>
            <person name="O'Donnell K."/>
            <person name="Kasson M."/>
        </authorList>
    </citation>
    <scope>NUCLEOTIDE SEQUENCE [LARGE SCALE GENOMIC DNA]</scope>
    <source>
        <strain evidence="1">UCR3666</strain>
    </source>
</reference>
<sequence>MNTPFEGIKAWVGRSDDPFLHQASFAHLKVSRHILFDQNVWTAIFPGLWHADAGYCVGSSLDAGVAFFAFQKLANAEDDSPGFEFSCYQGWVESLEEHRAADGAGVNSWNLAMDPDDCIVVAFVIDPQMSAECALALIATVQWAADLGSQYRLRILTISFEDAPRALRRLLYHYDLGAPHTMSLNPPDSAAAMRREVHRLVQVNEDDLVQAFQRESRGDLERQGVISWQKLPQFDYGQDRDVIHVPTMDISVQDRSRSVNSLTITLEEDIEAAFSGFMNQYRAQSTAWVDGCYLRSVPPAFRSPFPLENFDNLHLFLSSHRQQFIYDAVTGQPTWVNLPICHEERLEQVAWTVRTRNIPSRISIYTEASSIDDFISSGSLHRRLKVCNEHVGGFIAATTRQFARWGVDTSSVLCCFFESSIDKMAHLSLLDRLHVQGILGNKESTIGLVGHHLDIFYKVLPVVGFDHRLALFVALPSSNAVVRQVKVQLAAILTAGIRQLFTFDADFWDKTLVLECSGWSTNLAPTGSMWLALGLWRRGALDYDDYSSRKVSQNTKDGKLGLGDCGISVDVATCHEISQAITAICSVFMASEVPMLPVSASEESRVLKPEECIELQKHLLQAYIFQLTRCVDGPDGPMLHDMTTRMRIDLDHGIPQWIRFSINLKKSKGSGNANLGPIFGIYHGMERAENSGTVRLSDWTWIPIPVVAD</sequence>
<accession>A0A3M2SR57</accession>
<dbReference type="Proteomes" id="UP000277212">
    <property type="component" value="Unassembled WGS sequence"/>
</dbReference>